<sequence>MWLNRIKVEIMKSIGTFITAIAIAAIAGCTIMDGNAIVTGTTRPAISPEKVRLYRVAPDEFEEIAIVSVSAGHDFKKNSSLMNEAIQRLKEEAAKVGANGVILTIIDERDAPSVTTGFGSGTATGTGGNVFLTGTATSVNRGDAYTRLNGLAIHVVE</sequence>
<dbReference type="PROSITE" id="PS51257">
    <property type="entry name" value="PROKAR_LIPOPROTEIN"/>
    <property type="match status" value="1"/>
</dbReference>
<name>A0ABP7WLK4_9GAMM</name>
<proteinExistence type="predicted"/>
<reference evidence="2" key="1">
    <citation type="journal article" date="2019" name="Int. J. Syst. Evol. Microbiol.">
        <title>The Global Catalogue of Microorganisms (GCM) 10K type strain sequencing project: providing services to taxonomists for standard genome sequencing and annotation.</title>
        <authorList>
            <consortium name="The Broad Institute Genomics Platform"/>
            <consortium name="The Broad Institute Genome Sequencing Center for Infectious Disease"/>
            <person name="Wu L."/>
            <person name="Ma J."/>
        </authorList>
    </citation>
    <scope>NUCLEOTIDE SEQUENCE [LARGE SCALE GENOMIC DNA]</scope>
    <source>
        <strain evidence="2">JCM 17304</strain>
    </source>
</reference>
<dbReference type="Proteomes" id="UP001500392">
    <property type="component" value="Unassembled WGS sequence"/>
</dbReference>
<dbReference type="Gene3D" id="3.30.110.70">
    <property type="entry name" value="Hypothetical protein apc22750. Chain B"/>
    <property type="match status" value="1"/>
</dbReference>
<accession>A0ABP7WLK4</accession>
<comment type="caution">
    <text evidence="1">The sequence shown here is derived from an EMBL/GenBank/DDBJ whole genome shotgun (WGS) entry which is preliminary data.</text>
</comment>
<organism evidence="1 2">
    <name type="scientific">Zhongshania borealis</name>
    <dbReference type="NCBI Taxonomy" id="889488"/>
    <lineage>
        <taxon>Bacteria</taxon>
        <taxon>Pseudomonadati</taxon>
        <taxon>Pseudomonadota</taxon>
        <taxon>Gammaproteobacteria</taxon>
        <taxon>Cellvibrionales</taxon>
        <taxon>Spongiibacteraceae</taxon>
        <taxon>Zhongshania</taxon>
    </lineage>
</organism>
<evidence type="ECO:0000313" key="2">
    <source>
        <dbReference type="Proteomes" id="UP001500392"/>
    </source>
</evidence>
<keyword evidence="2" id="KW-1185">Reference proteome</keyword>
<gene>
    <name evidence="1" type="ORF">GCM10022414_13690</name>
</gene>
<evidence type="ECO:0000313" key="1">
    <source>
        <dbReference type="EMBL" id="GAA4091625.1"/>
    </source>
</evidence>
<dbReference type="EMBL" id="BAABDM010000002">
    <property type="protein sequence ID" value="GAA4091625.1"/>
    <property type="molecule type" value="Genomic_DNA"/>
</dbReference>
<evidence type="ECO:0008006" key="3">
    <source>
        <dbReference type="Google" id="ProtNLM"/>
    </source>
</evidence>
<protein>
    <recommendedName>
        <fullName evidence="3">Lipoprotein</fullName>
    </recommendedName>
</protein>